<dbReference type="GO" id="GO:0043190">
    <property type="term" value="C:ATP-binding cassette (ABC) transporter complex"/>
    <property type="evidence" value="ECO:0007669"/>
    <property type="project" value="InterPro"/>
</dbReference>
<sequence>MEVRKLRHDPSELLSRAVQPVLWLVIFGQVFSQVRAFDTGGLNYQAFMTPGILSQSVMFIAIFFGISIIWEKDLGILQKFLAMPVPRVSLVLGKALAAGVRALSQATIVFLLAAVIGVPLRWHPVALVAAAGVVILGAVTFATLSMIIAALVKTRERFMGIGQLLTMPLFFASNALYPLSIMPRWLRAVATANPLSYMVDFLRGALVTGQLNNWPVDVGVLLAACVVFTVVAAYLYPKVAV</sequence>
<evidence type="ECO:0000256" key="5">
    <source>
        <dbReference type="RuleBase" id="RU361157"/>
    </source>
</evidence>
<keyword evidence="4 5" id="KW-0472">Membrane</keyword>
<dbReference type="InterPro" id="IPR051784">
    <property type="entry name" value="Nod_factor_ABC_transporter"/>
</dbReference>
<dbReference type="GO" id="GO:0140359">
    <property type="term" value="F:ABC-type transporter activity"/>
    <property type="evidence" value="ECO:0007669"/>
    <property type="project" value="InterPro"/>
</dbReference>
<evidence type="ECO:0000313" key="8">
    <source>
        <dbReference type="Proteomes" id="UP000441717"/>
    </source>
</evidence>
<accession>A0A6N7ISA0</accession>
<name>A0A6N7ISA0_9FIRM</name>
<organism evidence="7 8">
    <name type="scientific">Desulfofundulus thermobenzoicus</name>
    <dbReference type="NCBI Taxonomy" id="29376"/>
    <lineage>
        <taxon>Bacteria</taxon>
        <taxon>Bacillati</taxon>
        <taxon>Bacillota</taxon>
        <taxon>Clostridia</taxon>
        <taxon>Eubacteriales</taxon>
        <taxon>Peptococcaceae</taxon>
        <taxon>Desulfofundulus</taxon>
    </lineage>
</organism>
<dbReference type="InterPro" id="IPR047817">
    <property type="entry name" value="ABC2_TM_bact-type"/>
</dbReference>
<keyword evidence="2 5" id="KW-0812">Transmembrane</keyword>
<dbReference type="InterPro" id="IPR013525">
    <property type="entry name" value="ABC2_TM"/>
</dbReference>
<evidence type="ECO:0000256" key="4">
    <source>
        <dbReference type="ARBA" id="ARBA00023136"/>
    </source>
</evidence>
<dbReference type="Proteomes" id="UP000441717">
    <property type="component" value="Unassembled WGS sequence"/>
</dbReference>
<dbReference type="PANTHER" id="PTHR43229">
    <property type="entry name" value="NODULATION PROTEIN J"/>
    <property type="match status" value="1"/>
</dbReference>
<evidence type="ECO:0000256" key="1">
    <source>
        <dbReference type="ARBA" id="ARBA00004141"/>
    </source>
</evidence>
<evidence type="ECO:0000256" key="2">
    <source>
        <dbReference type="ARBA" id="ARBA00022692"/>
    </source>
</evidence>
<comment type="similarity">
    <text evidence="5">Belongs to the ABC-2 integral membrane protein family.</text>
</comment>
<comment type="caution">
    <text evidence="5">Lacks conserved residue(s) required for the propagation of feature annotation.</text>
</comment>
<dbReference type="EMBL" id="WHYR01000014">
    <property type="protein sequence ID" value="MQL51998.1"/>
    <property type="molecule type" value="Genomic_DNA"/>
</dbReference>
<comment type="subcellular location">
    <subcellularLocation>
        <location evidence="5">Cell membrane</location>
        <topology evidence="5">Multi-pass membrane protein</topology>
    </subcellularLocation>
    <subcellularLocation>
        <location evidence="1">Membrane</location>
        <topology evidence="1">Multi-pass membrane protein</topology>
    </subcellularLocation>
</comment>
<comment type="caution">
    <text evidence="7">The sequence shown here is derived from an EMBL/GenBank/DDBJ whole genome shotgun (WGS) entry which is preliminary data.</text>
</comment>
<dbReference type="AlphaFoldDB" id="A0A6N7ISA0"/>
<gene>
    <name evidence="7" type="ORF">GFC01_06900</name>
</gene>
<dbReference type="PIRSF" id="PIRSF006648">
    <property type="entry name" value="DrrB"/>
    <property type="match status" value="1"/>
</dbReference>
<dbReference type="PANTHER" id="PTHR43229:SF2">
    <property type="entry name" value="NODULATION PROTEIN J"/>
    <property type="match status" value="1"/>
</dbReference>
<reference evidence="7 8" key="1">
    <citation type="submission" date="2019-10" db="EMBL/GenBank/DDBJ databases">
        <title>Comparative genomics of sulfur disproportionating microorganisms.</title>
        <authorList>
            <person name="Ward L.M."/>
            <person name="Bertran E."/>
            <person name="Johnston D."/>
        </authorList>
    </citation>
    <scope>NUCLEOTIDE SEQUENCE [LARGE SCALE GENOMIC DNA]</scope>
    <source>
        <strain evidence="7 8">DSM 14055</strain>
    </source>
</reference>
<feature type="transmembrane region" description="Helical" evidence="5">
    <location>
        <begin position="91"/>
        <end position="120"/>
    </location>
</feature>
<dbReference type="PROSITE" id="PS51012">
    <property type="entry name" value="ABC_TM2"/>
    <property type="match status" value="1"/>
</dbReference>
<feature type="transmembrane region" description="Helical" evidence="5">
    <location>
        <begin position="126"/>
        <end position="152"/>
    </location>
</feature>
<dbReference type="OrthoDB" id="9788252at2"/>
<feature type="transmembrane region" description="Helical" evidence="5">
    <location>
        <begin position="164"/>
        <end position="186"/>
    </location>
</feature>
<dbReference type="Pfam" id="PF01061">
    <property type="entry name" value="ABC2_membrane"/>
    <property type="match status" value="1"/>
</dbReference>
<dbReference type="InterPro" id="IPR000412">
    <property type="entry name" value="ABC_2_transport"/>
</dbReference>
<proteinExistence type="inferred from homology"/>
<evidence type="ECO:0000313" key="7">
    <source>
        <dbReference type="EMBL" id="MQL51998.1"/>
    </source>
</evidence>
<keyword evidence="8" id="KW-1185">Reference proteome</keyword>
<evidence type="ECO:0000259" key="6">
    <source>
        <dbReference type="PROSITE" id="PS51012"/>
    </source>
</evidence>
<feature type="domain" description="ABC transmembrane type-2" evidence="6">
    <location>
        <begin position="11"/>
        <end position="239"/>
    </location>
</feature>
<feature type="transmembrane region" description="Helical" evidence="5">
    <location>
        <begin position="218"/>
        <end position="236"/>
    </location>
</feature>
<protein>
    <recommendedName>
        <fullName evidence="5">Transport permease protein</fullName>
    </recommendedName>
</protein>
<keyword evidence="3 5" id="KW-1133">Transmembrane helix</keyword>
<dbReference type="PRINTS" id="PR00164">
    <property type="entry name" value="ABC2TRNSPORT"/>
</dbReference>
<keyword evidence="5" id="KW-0813">Transport</keyword>
<keyword evidence="5" id="KW-1003">Cell membrane</keyword>
<evidence type="ECO:0000256" key="3">
    <source>
        <dbReference type="ARBA" id="ARBA00022989"/>
    </source>
</evidence>
<feature type="transmembrane region" description="Helical" evidence="5">
    <location>
        <begin position="52"/>
        <end position="70"/>
    </location>
</feature>